<dbReference type="Proteomes" id="UP000774130">
    <property type="component" value="Unassembled WGS sequence"/>
</dbReference>
<keyword evidence="2" id="KW-1185">Reference proteome</keyword>
<evidence type="ECO:0000313" key="2">
    <source>
        <dbReference type="Proteomes" id="UP000774130"/>
    </source>
</evidence>
<dbReference type="CDD" id="cd00754">
    <property type="entry name" value="Ubl_MoaD"/>
    <property type="match status" value="1"/>
</dbReference>
<organism evidence="1 2">
    <name type="scientific">Enterococcus alishanensis</name>
    <dbReference type="NCBI Taxonomy" id="1303817"/>
    <lineage>
        <taxon>Bacteria</taxon>
        <taxon>Bacillati</taxon>
        <taxon>Bacillota</taxon>
        <taxon>Bacilli</taxon>
        <taxon>Lactobacillales</taxon>
        <taxon>Enterococcaceae</taxon>
        <taxon>Enterococcus</taxon>
    </lineage>
</organism>
<dbReference type="EMBL" id="JAHUZB010000001">
    <property type="protein sequence ID" value="MBV7389666.1"/>
    <property type="molecule type" value="Genomic_DNA"/>
</dbReference>
<evidence type="ECO:0000313" key="1">
    <source>
        <dbReference type="EMBL" id="MBV7389666.1"/>
    </source>
</evidence>
<reference evidence="1 2" key="1">
    <citation type="submission" date="2021-06" db="EMBL/GenBank/DDBJ databases">
        <title>Enterococcus alishanensis sp. nov., a novel lactic acid bacterium isolated from fresh coffee beans.</title>
        <authorList>
            <person name="Chen Y.-S."/>
        </authorList>
    </citation>
    <scope>NUCLEOTIDE SEQUENCE [LARGE SCALE GENOMIC DNA]</scope>
    <source>
        <strain evidence="1 2">ALS3</strain>
    </source>
</reference>
<sequence length="81" mass="8982">MVKTIKLFAYLSEQVSPEVSLELPEQIDKEIILSAMSHAYPLFKGEIKTCNVAINQQFVIDESYFSHDVAEIALIPPVSGG</sequence>
<proteinExistence type="predicted"/>
<name>A0ABS6T9T4_9ENTE</name>
<accession>A0ABS6T9T4</accession>
<dbReference type="RefSeq" id="WP_218324715.1">
    <property type="nucleotide sequence ID" value="NZ_JAHUZB010000001.1"/>
</dbReference>
<protein>
    <submittedName>
        <fullName evidence="1">MoaD/ThiS family protein</fullName>
    </submittedName>
</protein>
<dbReference type="Pfam" id="PF02597">
    <property type="entry name" value="ThiS"/>
    <property type="match status" value="1"/>
</dbReference>
<gene>
    <name evidence="1" type="ORF">KUA55_03170</name>
</gene>
<dbReference type="InterPro" id="IPR003749">
    <property type="entry name" value="ThiS/MoaD-like"/>
</dbReference>
<comment type="caution">
    <text evidence="1">The sequence shown here is derived from an EMBL/GenBank/DDBJ whole genome shotgun (WGS) entry which is preliminary data.</text>
</comment>